<evidence type="ECO:0000259" key="3">
    <source>
        <dbReference type="Pfam" id="PF10502"/>
    </source>
</evidence>
<dbReference type="GO" id="GO:0009003">
    <property type="term" value="F:signal peptidase activity"/>
    <property type="evidence" value="ECO:0007669"/>
    <property type="project" value="UniProtKB-EC"/>
</dbReference>
<dbReference type="InterPro" id="IPR036286">
    <property type="entry name" value="LexA/Signal_pep-like_sf"/>
</dbReference>
<comment type="caution">
    <text evidence="4">The sequence shown here is derived from an EMBL/GenBank/DDBJ whole genome shotgun (WGS) entry which is preliminary data.</text>
</comment>
<evidence type="ECO:0000313" key="4">
    <source>
        <dbReference type="EMBL" id="OGL52345.1"/>
    </source>
</evidence>
<comment type="similarity">
    <text evidence="2">Belongs to the peptidase S26 family.</text>
</comment>
<evidence type="ECO:0000256" key="2">
    <source>
        <dbReference type="RuleBase" id="RU362042"/>
    </source>
</evidence>
<feature type="non-terminal residue" evidence="4">
    <location>
        <position position="1"/>
    </location>
</feature>
<dbReference type="NCBIfam" id="TIGR02227">
    <property type="entry name" value="sigpep_I_bact"/>
    <property type="match status" value="1"/>
</dbReference>
<keyword evidence="1 2" id="KW-0378">Hydrolase</keyword>
<comment type="catalytic activity">
    <reaction evidence="2">
        <text>Cleavage of hydrophobic, N-terminal signal or leader sequences from secreted and periplasmic proteins.</text>
        <dbReference type="EC" id="3.4.21.89"/>
    </reaction>
</comment>
<accession>A0A1F7SF10</accession>
<dbReference type="GO" id="GO:0016020">
    <property type="term" value="C:membrane"/>
    <property type="evidence" value="ECO:0007669"/>
    <property type="project" value="UniProtKB-SubCell"/>
</dbReference>
<dbReference type="InterPro" id="IPR000223">
    <property type="entry name" value="Pept_S26A_signal_pept_1"/>
</dbReference>
<gene>
    <name evidence="4" type="ORF">A3K55_00480</name>
</gene>
<name>A0A1F7SF10_9BACT</name>
<protein>
    <recommendedName>
        <fullName evidence="2">Signal peptidase I</fullName>
        <ecNumber evidence="2">3.4.21.89</ecNumber>
    </recommendedName>
</protein>
<dbReference type="InterPro" id="IPR019533">
    <property type="entry name" value="Peptidase_S26"/>
</dbReference>
<evidence type="ECO:0000313" key="5">
    <source>
        <dbReference type="Proteomes" id="UP000185874"/>
    </source>
</evidence>
<organism evidence="4 5">
    <name type="scientific">Candidatus Shapirobacteria bacterium RBG_13_44_7</name>
    <dbReference type="NCBI Taxonomy" id="1802149"/>
    <lineage>
        <taxon>Bacteria</taxon>
        <taxon>Candidatus Shapironibacteriota</taxon>
    </lineage>
</organism>
<reference evidence="4 5" key="1">
    <citation type="journal article" date="2016" name="Nat. Commun.">
        <title>Thousands of microbial genomes shed light on interconnected biogeochemical processes in an aquifer system.</title>
        <authorList>
            <person name="Anantharaman K."/>
            <person name="Brown C.T."/>
            <person name="Hug L.A."/>
            <person name="Sharon I."/>
            <person name="Castelle C.J."/>
            <person name="Probst A.J."/>
            <person name="Thomas B.C."/>
            <person name="Singh A."/>
            <person name="Wilkins M.J."/>
            <person name="Karaoz U."/>
            <person name="Brodie E.L."/>
            <person name="Williams K.H."/>
            <person name="Hubbard S.S."/>
            <person name="Banfield J.F."/>
        </authorList>
    </citation>
    <scope>NUCLEOTIDE SEQUENCE [LARGE SCALE GENOMIC DNA]</scope>
</reference>
<dbReference type="CDD" id="cd06530">
    <property type="entry name" value="S26_SPase_I"/>
    <property type="match status" value="1"/>
</dbReference>
<dbReference type="PROSITE" id="PS00761">
    <property type="entry name" value="SPASE_I_3"/>
    <property type="match status" value="1"/>
</dbReference>
<dbReference type="GO" id="GO:0006465">
    <property type="term" value="P:signal peptide processing"/>
    <property type="evidence" value="ECO:0007669"/>
    <property type="project" value="InterPro"/>
</dbReference>
<dbReference type="GO" id="GO:0004252">
    <property type="term" value="F:serine-type endopeptidase activity"/>
    <property type="evidence" value="ECO:0007669"/>
    <property type="project" value="InterPro"/>
</dbReference>
<dbReference type="Proteomes" id="UP000185874">
    <property type="component" value="Unassembled WGS sequence"/>
</dbReference>
<keyword evidence="2" id="KW-0645">Protease</keyword>
<feature type="domain" description="Peptidase S26" evidence="3">
    <location>
        <begin position="11"/>
        <end position="52"/>
    </location>
</feature>
<dbReference type="EC" id="3.4.21.89" evidence="2"/>
<sequence>EPDEYLEEGAERIIPTDQYMCLGDNRSHSRDGRAFGPIGKERVVGRAFFVYWPFSGVRLVPRVRF</sequence>
<dbReference type="Gene3D" id="2.10.109.10">
    <property type="entry name" value="Umud Fragment, subunit A"/>
    <property type="match status" value="1"/>
</dbReference>
<proteinExistence type="inferred from homology"/>
<evidence type="ECO:0000256" key="1">
    <source>
        <dbReference type="ARBA" id="ARBA00022801"/>
    </source>
</evidence>
<dbReference type="SUPFAM" id="SSF51306">
    <property type="entry name" value="LexA/Signal peptidase"/>
    <property type="match status" value="1"/>
</dbReference>
<comment type="subcellular location">
    <subcellularLocation>
        <location evidence="2">Membrane</location>
        <topology evidence="2">Single-pass type II membrane protein</topology>
    </subcellularLocation>
</comment>
<dbReference type="AlphaFoldDB" id="A0A1F7SF10"/>
<dbReference type="EMBL" id="MGDJ01000025">
    <property type="protein sequence ID" value="OGL52345.1"/>
    <property type="molecule type" value="Genomic_DNA"/>
</dbReference>
<dbReference type="InterPro" id="IPR019758">
    <property type="entry name" value="Pept_S26A_signal_pept_1_CS"/>
</dbReference>
<dbReference type="Pfam" id="PF10502">
    <property type="entry name" value="Peptidase_S26"/>
    <property type="match status" value="1"/>
</dbReference>